<comment type="caution">
    <text evidence="1">The sequence shown here is derived from an EMBL/GenBank/DDBJ whole genome shotgun (WGS) entry which is preliminary data.</text>
</comment>
<name>A0ACC5T339_ENSAD</name>
<organism evidence="1 2">
    <name type="scientific">Ensifer adhaerens</name>
    <name type="common">Sinorhizobium morelense</name>
    <dbReference type="NCBI Taxonomy" id="106592"/>
    <lineage>
        <taxon>Bacteria</taxon>
        <taxon>Pseudomonadati</taxon>
        <taxon>Pseudomonadota</taxon>
        <taxon>Alphaproteobacteria</taxon>
        <taxon>Hyphomicrobiales</taxon>
        <taxon>Rhizobiaceae</taxon>
        <taxon>Sinorhizobium/Ensifer group</taxon>
        <taxon>Ensifer</taxon>
    </lineage>
</organism>
<protein>
    <submittedName>
        <fullName evidence="1">Uncharacterized protein</fullName>
    </submittedName>
</protein>
<gene>
    <name evidence="1" type="ORF">J2Z19_005278</name>
</gene>
<accession>A0ACC5T339</accession>
<dbReference type="Proteomes" id="UP000823773">
    <property type="component" value="Unassembled WGS sequence"/>
</dbReference>
<evidence type="ECO:0000313" key="2">
    <source>
        <dbReference type="Proteomes" id="UP000823773"/>
    </source>
</evidence>
<sequence>MLAYLGRFTDRVAIANSRVVELDDDHVAFRWKDYRCNGCDREKIQQNEAIRDWLAEHRKARTQSIIDRVNTGKQSGEIPAHVDEVAIGDCCATLLHGLSVQARDGIETRRLHAMVDAFPIAFDSMVSAR</sequence>
<reference evidence="1" key="1">
    <citation type="submission" date="2021-03" db="EMBL/GenBank/DDBJ databases">
        <title>Genomic Encyclopedia of Type Strains, Phase IV (KMG-IV): sequencing the most valuable type-strain genomes for metagenomic binning, comparative biology and taxonomic classification.</title>
        <authorList>
            <person name="Goeker M."/>
        </authorList>
    </citation>
    <scope>NUCLEOTIDE SEQUENCE</scope>
    <source>
        <strain evidence="1">DSM 18131</strain>
    </source>
</reference>
<proteinExistence type="predicted"/>
<dbReference type="EMBL" id="JAGGJR010000011">
    <property type="protein sequence ID" value="MBP1875542.1"/>
    <property type="molecule type" value="Genomic_DNA"/>
</dbReference>
<keyword evidence="2" id="KW-1185">Reference proteome</keyword>
<evidence type="ECO:0000313" key="1">
    <source>
        <dbReference type="EMBL" id="MBP1875542.1"/>
    </source>
</evidence>